<evidence type="ECO:0000256" key="3">
    <source>
        <dbReference type="ARBA" id="ARBA00023150"/>
    </source>
</evidence>
<keyword evidence="2 4" id="KW-0808">Transferase</keyword>
<evidence type="ECO:0000313" key="6">
    <source>
        <dbReference type="Proteomes" id="UP000694565"/>
    </source>
</evidence>
<comment type="miscellaneous">
    <text evidence="4">This protein is produced by a bicistronic gene which also produces the large subunit (MOCS2A).</text>
</comment>
<dbReference type="InterPro" id="IPR036563">
    <property type="entry name" value="MoaE_sf"/>
</dbReference>
<dbReference type="GO" id="GO:0030366">
    <property type="term" value="F:molybdopterin synthase activity"/>
    <property type="evidence" value="ECO:0007669"/>
    <property type="project" value="UniProtKB-UniRule"/>
</dbReference>
<proteinExistence type="inferred from homology"/>
<dbReference type="GO" id="GO:1990140">
    <property type="term" value="C:molybdopterin synthase complex"/>
    <property type="evidence" value="ECO:0007669"/>
    <property type="project" value="UniProtKB-UniRule"/>
</dbReference>
<dbReference type="GeneTree" id="ENSGT00510000047669"/>
<dbReference type="EC" id="2.8.1.12" evidence="4"/>
<feature type="binding site" evidence="4">
    <location>
        <position position="125"/>
    </location>
    <ligand>
        <name>substrate</name>
    </ligand>
</feature>
<dbReference type="OrthoDB" id="5531344at2759"/>
<feature type="binding site" evidence="4">
    <location>
        <begin position="109"/>
        <end position="110"/>
    </location>
    <ligand>
        <name>substrate</name>
    </ligand>
</feature>
<evidence type="ECO:0000256" key="4">
    <source>
        <dbReference type="HAMAP-Rule" id="MF_03052"/>
    </source>
</evidence>
<dbReference type="AlphaFoldDB" id="A0A8C2ZJZ9"/>
<comment type="pathway">
    <text evidence="4">Cofactor biosynthesis; molybdopterin biosynthesis.</text>
</comment>
<dbReference type="InterPro" id="IPR003448">
    <property type="entry name" value="Mopterin_biosynth_MoaE"/>
</dbReference>
<comment type="catalytic activity">
    <reaction evidence="4">
        <text>2 [molybdopterin-synthase sulfur-carrier protein]-C-terminal-Gly-aminoethanethioate + cyclic pyranopterin phosphate + H2O = molybdopterin + 2 [molybdopterin-synthase sulfur-carrier protein]-C-terminal Gly-Gly + 2 H(+)</text>
        <dbReference type="Rhea" id="RHEA:26333"/>
        <dbReference type="Rhea" id="RHEA-COMP:12202"/>
        <dbReference type="Rhea" id="RHEA-COMP:19907"/>
        <dbReference type="ChEBI" id="CHEBI:15377"/>
        <dbReference type="ChEBI" id="CHEBI:15378"/>
        <dbReference type="ChEBI" id="CHEBI:58698"/>
        <dbReference type="ChEBI" id="CHEBI:59648"/>
        <dbReference type="ChEBI" id="CHEBI:90778"/>
        <dbReference type="ChEBI" id="CHEBI:232372"/>
        <dbReference type="EC" id="2.8.1.12"/>
    </reaction>
</comment>
<dbReference type="HAMAP" id="MF_03052">
    <property type="entry name" value="MOC2B"/>
    <property type="match status" value="1"/>
</dbReference>
<name>A0A8C2ZJZ9_CYCLU</name>
<sequence>MEESGGRSDIFKLSRDWLSVQEVVSAVGSSSCGAISLFIGTTREDEVGGRKVIGLEYEAYELMAQSEFRKICDDVRARWPTVTHVCLHHRLGWVKVGEASVVVAISSPHRHEGQQAIQHVVEQLKASVPIWKKEVYDTQEASWKENAECPWALHNKPPSFTPSSENV</sequence>
<reference evidence="5" key="1">
    <citation type="submission" date="2025-08" db="UniProtKB">
        <authorList>
            <consortium name="Ensembl"/>
        </authorList>
    </citation>
    <scope>IDENTIFICATION</scope>
</reference>
<comment type="subcellular location">
    <subcellularLocation>
        <location evidence="4">Cytoplasm</location>
        <location evidence="4">Cytosol</location>
    </subcellularLocation>
</comment>
<comment type="similarity">
    <text evidence="4">Belongs to the MoaE family. MOCS2B subfamily.</text>
</comment>
<evidence type="ECO:0000256" key="2">
    <source>
        <dbReference type="ARBA" id="ARBA00022679"/>
    </source>
</evidence>
<keyword evidence="6" id="KW-1185">Reference proteome</keyword>
<comment type="subunit">
    <text evidence="4">Heterotetramer; composed of 2 small (MOCS2A) and 2 large (MOCS2B) subunits.</text>
</comment>
<gene>
    <name evidence="4" type="primary">MOCS2</name>
    <name evidence="5" type="synonym">LOC117740034</name>
</gene>
<evidence type="ECO:0000256" key="1">
    <source>
        <dbReference type="ARBA" id="ARBA00022490"/>
    </source>
</evidence>
<dbReference type="SUPFAM" id="SSF54690">
    <property type="entry name" value="Molybdopterin synthase subunit MoaE"/>
    <property type="match status" value="1"/>
</dbReference>
<dbReference type="Gene3D" id="3.90.1170.40">
    <property type="entry name" value="Molybdopterin biosynthesis MoaE subunit"/>
    <property type="match status" value="1"/>
</dbReference>
<dbReference type="Proteomes" id="UP000694565">
    <property type="component" value="Unplaced"/>
</dbReference>
<keyword evidence="1 4" id="KW-0963">Cytoplasm</keyword>
<dbReference type="Pfam" id="PF02391">
    <property type="entry name" value="MoaE"/>
    <property type="match status" value="1"/>
</dbReference>
<comment type="function">
    <text evidence="4">Catalytic subunit of the molybdopterin synthase complex, a complex that catalyzes the conversion of precursor Z into molybdopterin. Acts by mediating the incorporation of 2 sulfur atoms from thiocarboxylated MOCS2A into precursor Z to generate a dithiolene group.</text>
</comment>
<dbReference type="PANTHER" id="PTHR23404">
    <property type="entry name" value="MOLYBDOPTERIN SYNTHASE RELATED"/>
    <property type="match status" value="1"/>
</dbReference>
<reference evidence="5" key="2">
    <citation type="submission" date="2025-09" db="UniProtKB">
        <authorList>
            <consortium name="Ensembl"/>
        </authorList>
    </citation>
    <scope>IDENTIFICATION</scope>
</reference>
<dbReference type="InterPro" id="IPR028888">
    <property type="entry name" value="MOCS2B_euk"/>
</dbReference>
<dbReference type="GO" id="GO:0006777">
    <property type="term" value="P:Mo-molybdopterin cofactor biosynthetic process"/>
    <property type="evidence" value="ECO:0007669"/>
    <property type="project" value="UniProtKB-UniRule"/>
</dbReference>
<protein>
    <recommendedName>
        <fullName evidence="4">Molybdopterin synthase catalytic subunit</fullName>
        <ecNumber evidence="4">2.8.1.12</ecNumber>
    </recommendedName>
    <alternativeName>
        <fullName evidence="4">Molybdenum cofactor synthesis protein 2 large subunit</fullName>
    </alternativeName>
    <alternativeName>
        <fullName evidence="4">Molybdenum cofactor synthesis protein 2B</fullName>
        <shortName evidence="4">MOCS2B</shortName>
    </alternativeName>
</protein>
<dbReference type="Ensembl" id="ENSCLMT00005029670.1">
    <property type="protein sequence ID" value="ENSCLMP00005028409.1"/>
    <property type="gene ID" value="ENSCLMG00005013862.1"/>
</dbReference>
<evidence type="ECO:0000313" key="5">
    <source>
        <dbReference type="Ensembl" id="ENSCLMP00005028409.1"/>
    </source>
</evidence>
<organism evidence="5 6">
    <name type="scientific">Cyclopterus lumpus</name>
    <name type="common">Lumpsucker</name>
    <dbReference type="NCBI Taxonomy" id="8103"/>
    <lineage>
        <taxon>Eukaryota</taxon>
        <taxon>Metazoa</taxon>
        <taxon>Chordata</taxon>
        <taxon>Craniata</taxon>
        <taxon>Vertebrata</taxon>
        <taxon>Euteleostomi</taxon>
        <taxon>Actinopterygii</taxon>
        <taxon>Neopterygii</taxon>
        <taxon>Teleostei</taxon>
        <taxon>Neoteleostei</taxon>
        <taxon>Acanthomorphata</taxon>
        <taxon>Eupercaria</taxon>
        <taxon>Perciformes</taxon>
        <taxon>Cottioidei</taxon>
        <taxon>Cottales</taxon>
        <taxon>Cyclopteridae</taxon>
        <taxon>Cyclopterus</taxon>
    </lineage>
</organism>
<accession>A0A8C2ZJZ9</accession>
<dbReference type="FunFam" id="3.90.1170.40:FF:000002">
    <property type="entry name" value="Molybdopterin synthase catalytic subunit"/>
    <property type="match status" value="1"/>
</dbReference>
<dbReference type="CDD" id="cd00756">
    <property type="entry name" value="MoaE"/>
    <property type="match status" value="1"/>
</dbReference>
<dbReference type="UniPathway" id="UPA00344"/>
<keyword evidence="3 4" id="KW-0501">Molybdenum cofactor biosynthesis</keyword>
<feature type="binding site" evidence="4">
    <location>
        <begin position="132"/>
        <end position="134"/>
    </location>
    <ligand>
        <name>substrate</name>
    </ligand>
</feature>